<sequence>MNKEAIFRILRGAPAPADNSRLLFPDGAAAWRERAFAHSDIRRMAEEMKEEADRFLQRPLPHLPWSLFRRFEVDGSRLPYEKPYFEKRTRLTVLAMMDVLYPEDNAYREALYDTLWSICDEYTWCLPAHLTGRDPETHVDLFAAETAFALAEILTLTRQHLPERIASRIDREVRRRVLDPYLNRGPFGWEDARHNWSAVCAGSVGAAAIYLMDDARELAGVLEKALASLDCYLDGFADDGVCQEGYGYWAYGFGFFVYFADLLKKRTHGAIDLISRDKVAAVARFPQHCFMSGRKTANFSDTLPEAELDLGLFHFLHARFPDVAVPHAGLRGPFRPDPCGRWAPAIRGIVWRDPELAGEPWGGMSVWFPDAQWLLSRHAENGRTWFFAAKGGHNGEPHNHNDIGHFILHADGDTFLMDLGCGEYTADYFGARRYAFIGNSSLGHSVPIIGGAVQREGAERRAIVLEAATGAEEDVLALDISGAYPDAPLARWVRTFVWRKTGVPHLRLEDAYRFSGKPVELVERFITPFPPEFAGNGCVVLSAGGGRGVCIRYDGGLMAPEARTMEFAAHDGGTMMFHALDFKVRAPESEGRLVFAFSFIP</sequence>
<dbReference type="InterPro" id="IPR008929">
    <property type="entry name" value="Chondroitin_lyas"/>
</dbReference>
<dbReference type="Gene3D" id="2.70.98.70">
    <property type="match status" value="1"/>
</dbReference>
<proteinExistence type="predicted"/>
<dbReference type="EMBL" id="CAJRAY010000018">
    <property type="protein sequence ID" value="CAG5080121.1"/>
    <property type="molecule type" value="Genomic_DNA"/>
</dbReference>
<dbReference type="PANTHER" id="PTHR38045">
    <property type="entry name" value="CHROMOSOME 1, WHOLE GENOME SHOTGUN SEQUENCE"/>
    <property type="match status" value="1"/>
</dbReference>
<dbReference type="SUPFAM" id="SSF48230">
    <property type="entry name" value="Chondroitin AC/alginate lyase"/>
    <property type="match status" value="1"/>
</dbReference>
<protein>
    <recommendedName>
        <fullName evidence="3">Heparinase II/III-like protein</fullName>
    </recommendedName>
</protein>
<keyword evidence="2" id="KW-1185">Reference proteome</keyword>
<evidence type="ECO:0008006" key="3">
    <source>
        <dbReference type="Google" id="ProtNLM"/>
    </source>
</evidence>
<evidence type="ECO:0000313" key="2">
    <source>
        <dbReference type="Proteomes" id="UP000681526"/>
    </source>
</evidence>
<reference evidence="1 2" key="1">
    <citation type="submission" date="2021-04" db="EMBL/GenBank/DDBJ databases">
        <authorList>
            <person name="Rakotoarivonina H."/>
        </authorList>
    </citation>
    <scope>NUCLEOTIDE SEQUENCE [LARGE SCALE GENOMIC DNA]</scope>
    <source>
        <strain evidence="1 2">XE</strain>
    </source>
</reference>
<accession>A0ABN7RTF1</accession>
<gene>
    <name evidence="1" type="primary">txxe 758</name>
    <name evidence="1" type="ORF">TXXE_03875</name>
</gene>
<comment type="caution">
    <text evidence="1">The sequence shown here is derived from an EMBL/GenBank/DDBJ whole genome shotgun (WGS) entry which is preliminary data.</text>
</comment>
<dbReference type="PANTHER" id="PTHR38045:SF1">
    <property type="entry name" value="HEPARINASE II_III-LIKE PROTEIN"/>
    <property type="match status" value="1"/>
</dbReference>
<dbReference type="RefSeq" id="WP_213483548.1">
    <property type="nucleotide sequence ID" value="NZ_CAJRAY010000018.1"/>
</dbReference>
<dbReference type="Gene3D" id="1.50.10.100">
    <property type="entry name" value="Chondroitin AC/alginate lyase"/>
    <property type="match status" value="1"/>
</dbReference>
<organism evidence="1 2">
    <name type="scientific">Thermobacillus xylanilyticus</name>
    <dbReference type="NCBI Taxonomy" id="76633"/>
    <lineage>
        <taxon>Bacteria</taxon>
        <taxon>Bacillati</taxon>
        <taxon>Bacillota</taxon>
        <taxon>Bacilli</taxon>
        <taxon>Bacillales</taxon>
        <taxon>Paenibacillaceae</taxon>
        <taxon>Thermobacillus</taxon>
    </lineage>
</organism>
<dbReference type="Proteomes" id="UP000681526">
    <property type="component" value="Unassembled WGS sequence"/>
</dbReference>
<evidence type="ECO:0000313" key="1">
    <source>
        <dbReference type="EMBL" id="CAG5080121.1"/>
    </source>
</evidence>
<name>A0ABN7RTF1_THEXY</name>